<dbReference type="InterPro" id="IPR004358">
    <property type="entry name" value="Sig_transdc_His_kin-like_C"/>
</dbReference>
<evidence type="ECO:0000259" key="7">
    <source>
        <dbReference type="PROSITE" id="PS50109"/>
    </source>
</evidence>
<dbReference type="InterPro" id="IPR036097">
    <property type="entry name" value="HisK_dim/P_sf"/>
</dbReference>
<dbReference type="SMART" id="SM00387">
    <property type="entry name" value="HATPase_c"/>
    <property type="match status" value="1"/>
</dbReference>
<dbReference type="InterPro" id="IPR035965">
    <property type="entry name" value="PAS-like_dom_sf"/>
</dbReference>
<dbReference type="RefSeq" id="WP_209143031.1">
    <property type="nucleotide sequence ID" value="NZ_JAGHKP010000001.1"/>
</dbReference>
<dbReference type="InterPro" id="IPR003594">
    <property type="entry name" value="HATPase_dom"/>
</dbReference>
<dbReference type="CDD" id="cd00130">
    <property type="entry name" value="PAS"/>
    <property type="match status" value="1"/>
</dbReference>
<dbReference type="SMART" id="SM00388">
    <property type="entry name" value="HisKA"/>
    <property type="match status" value="1"/>
</dbReference>
<dbReference type="Pfam" id="PF00512">
    <property type="entry name" value="HisKA"/>
    <property type="match status" value="1"/>
</dbReference>
<dbReference type="EMBL" id="JAGHKP010000001">
    <property type="protein sequence ID" value="MBO9151133.1"/>
    <property type="molecule type" value="Genomic_DNA"/>
</dbReference>
<dbReference type="SMART" id="SM00448">
    <property type="entry name" value="REC"/>
    <property type="match status" value="1"/>
</dbReference>
<dbReference type="CDD" id="cd17546">
    <property type="entry name" value="REC_hyHK_CKI1_RcsC-like"/>
    <property type="match status" value="1"/>
</dbReference>
<dbReference type="SUPFAM" id="SSF55874">
    <property type="entry name" value="ATPase domain of HSP90 chaperone/DNA topoisomerase II/histidine kinase"/>
    <property type="match status" value="1"/>
</dbReference>
<dbReference type="Gene3D" id="3.30.565.10">
    <property type="entry name" value="Histidine kinase-like ATPase, C-terminal domain"/>
    <property type="match status" value="1"/>
</dbReference>
<dbReference type="NCBIfam" id="TIGR00229">
    <property type="entry name" value="sensory_box"/>
    <property type="match status" value="1"/>
</dbReference>
<sequence>MTIKTSDGEDTYIEKALQIAPIGAFLADMEGNCFFVNKELEKITGLSFSASQGKGWLKIVLKDDIPELTALMQNAVQSPPAAPVTYTYRITHPEKGLRYCKASLHSVTGAPGTRGDYFLGYVQDVTAEKLTENNQPELTTHLQALIASLEDIVFEINASQVFLNVWVKDESTLYMPKEAFLGKKVGDVMGPQAAMFSSLIEEVVRCGEEREMVYRHIDESIPQWYKTSVKPVIKSGDPDKYIIIISVKDYTAQHNAEQELIAAKNAAEEAARAKSDFLSIMSHEIRTPLNGIIGIANLLKLNYSEEQKEYVTNLMFSADHLLQLINDILDLNKIEKDQFELSYSVTNLHELLRNIHNQFKSLADAKKITLITDIDKDIPKKVLADVIRLSQILNNLVSNAIHYTEQGEVIVSAYLIKKQTEKVHIHFSVKDTGVGIAEEHHHTIFESFRQVEHSALRRPSGTGLGLTITQKLIALHNSQIFLKSKPGEGTEFYFDLTFTIPTKKNSPPKRAPISELSAYEKKFKGLRLLFVEDNPINVMVAKRQLEYFGIQPDCALNGSEAAELLKENRYDIAFVDLHMPEINGYQLSEMIRNEYPDTHIVIFTADIMPEVRRQFARKGIFDILNKPFFPREMLSTLLKIAQIRKMDIK</sequence>
<keyword evidence="3 6" id="KW-0597">Phosphoprotein</keyword>
<protein>
    <recommendedName>
        <fullName evidence="2">histidine kinase</fullName>
        <ecNumber evidence="2">2.7.13.3</ecNumber>
    </recommendedName>
</protein>
<dbReference type="SUPFAM" id="SSF52172">
    <property type="entry name" value="CheY-like"/>
    <property type="match status" value="1"/>
</dbReference>
<dbReference type="PRINTS" id="PR00344">
    <property type="entry name" value="BCTRLSENSOR"/>
</dbReference>
<feature type="domain" description="Response regulatory" evidence="8">
    <location>
        <begin position="527"/>
        <end position="641"/>
    </location>
</feature>
<dbReference type="InterPro" id="IPR036890">
    <property type="entry name" value="HATPase_C_sf"/>
</dbReference>
<dbReference type="CDD" id="cd00082">
    <property type="entry name" value="HisKA"/>
    <property type="match status" value="1"/>
</dbReference>
<gene>
    <name evidence="10" type="ORF">J7I43_02870</name>
</gene>
<reference evidence="11" key="1">
    <citation type="submission" date="2021-03" db="EMBL/GenBank/DDBJ databases">
        <title>Assistant Professor.</title>
        <authorList>
            <person name="Huq M.A."/>
        </authorList>
    </citation>
    <scope>NUCLEOTIDE SEQUENCE [LARGE SCALE GENOMIC DNA]</scope>
    <source>
        <strain evidence="11">MAH-28</strain>
    </source>
</reference>
<dbReference type="InterPro" id="IPR003661">
    <property type="entry name" value="HisK_dim/P_dom"/>
</dbReference>
<comment type="caution">
    <text evidence="10">The sequence shown here is derived from an EMBL/GenBank/DDBJ whole genome shotgun (WGS) entry which is preliminary data.</text>
</comment>
<dbReference type="PROSITE" id="PS50109">
    <property type="entry name" value="HIS_KIN"/>
    <property type="match status" value="1"/>
</dbReference>
<evidence type="ECO:0000256" key="2">
    <source>
        <dbReference type="ARBA" id="ARBA00012438"/>
    </source>
</evidence>
<comment type="catalytic activity">
    <reaction evidence="1">
        <text>ATP + protein L-histidine = ADP + protein N-phospho-L-histidine.</text>
        <dbReference type="EC" id="2.7.13.3"/>
    </reaction>
</comment>
<evidence type="ECO:0000256" key="6">
    <source>
        <dbReference type="PROSITE-ProRule" id="PRU00169"/>
    </source>
</evidence>
<dbReference type="InterPro" id="IPR011006">
    <property type="entry name" value="CheY-like_superfamily"/>
</dbReference>
<dbReference type="SMART" id="SM00091">
    <property type="entry name" value="PAS"/>
    <property type="match status" value="2"/>
</dbReference>
<dbReference type="PANTHER" id="PTHR43047:SF64">
    <property type="entry name" value="HISTIDINE KINASE CONTAINING CHEY-HOMOLOGOUS RECEIVER DOMAIN AND PAS DOMAIN-RELATED"/>
    <property type="match status" value="1"/>
</dbReference>
<dbReference type="SUPFAM" id="SSF55785">
    <property type="entry name" value="PYP-like sensor domain (PAS domain)"/>
    <property type="match status" value="2"/>
</dbReference>
<organism evidence="10 11">
    <name type="scientific">Chitinophaga chungangae</name>
    <dbReference type="NCBI Taxonomy" id="2821488"/>
    <lineage>
        <taxon>Bacteria</taxon>
        <taxon>Pseudomonadati</taxon>
        <taxon>Bacteroidota</taxon>
        <taxon>Chitinophagia</taxon>
        <taxon>Chitinophagales</taxon>
        <taxon>Chitinophagaceae</taxon>
        <taxon>Chitinophaga</taxon>
    </lineage>
</organism>
<evidence type="ECO:0000259" key="8">
    <source>
        <dbReference type="PROSITE" id="PS50110"/>
    </source>
</evidence>
<evidence type="ECO:0000256" key="1">
    <source>
        <dbReference type="ARBA" id="ARBA00000085"/>
    </source>
</evidence>
<evidence type="ECO:0000313" key="10">
    <source>
        <dbReference type="EMBL" id="MBO9151133.1"/>
    </source>
</evidence>
<dbReference type="PROSITE" id="PS50112">
    <property type="entry name" value="PAS"/>
    <property type="match status" value="1"/>
</dbReference>
<evidence type="ECO:0000256" key="4">
    <source>
        <dbReference type="ARBA" id="ARBA00022679"/>
    </source>
</evidence>
<dbReference type="Gene3D" id="3.30.450.20">
    <property type="entry name" value="PAS domain"/>
    <property type="match status" value="2"/>
</dbReference>
<dbReference type="PROSITE" id="PS50110">
    <property type="entry name" value="RESPONSE_REGULATORY"/>
    <property type="match status" value="1"/>
</dbReference>
<dbReference type="Pfam" id="PF02518">
    <property type="entry name" value="HATPase_c"/>
    <property type="match status" value="1"/>
</dbReference>
<dbReference type="Proteomes" id="UP000679126">
    <property type="component" value="Unassembled WGS sequence"/>
</dbReference>
<dbReference type="InterPro" id="IPR001789">
    <property type="entry name" value="Sig_transdc_resp-reg_receiver"/>
</dbReference>
<dbReference type="PANTHER" id="PTHR43047">
    <property type="entry name" value="TWO-COMPONENT HISTIDINE PROTEIN KINASE"/>
    <property type="match status" value="1"/>
</dbReference>
<dbReference type="Pfam" id="PF00072">
    <property type="entry name" value="Response_reg"/>
    <property type="match status" value="1"/>
</dbReference>
<dbReference type="InterPro" id="IPR000014">
    <property type="entry name" value="PAS"/>
</dbReference>
<dbReference type="SUPFAM" id="SSF47384">
    <property type="entry name" value="Homodimeric domain of signal transducing histidine kinase"/>
    <property type="match status" value="1"/>
</dbReference>
<feature type="modified residue" description="4-aspartylphosphate" evidence="6">
    <location>
        <position position="576"/>
    </location>
</feature>
<keyword evidence="5" id="KW-0418">Kinase</keyword>
<keyword evidence="11" id="KW-1185">Reference proteome</keyword>
<proteinExistence type="predicted"/>
<evidence type="ECO:0000256" key="3">
    <source>
        <dbReference type="ARBA" id="ARBA00022553"/>
    </source>
</evidence>
<accession>A0ABS3Y9X5</accession>
<evidence type="ECO:0000313" key="11">
    <source>
        <dbReference type="Proteomes" id="UP000679126"/>
    </source>
</evidence>
<evidence type="ECO:0000259" key="9">
    <source>
        <dbReference type="PROSITE" id="PS50112"/>
    </source>
</evidence>
<keyword evidence="4" id="KW-0808">Transferase</keyword>
<feature type="domain" description="Histidine kinase" evidence="7">
    <location>
        <begin position="280"/>
        <end position="500"/>
    </location>
</feature>
<dbReference type="InterPro" id="IPR005467">
    <property type="entry name" value="His_kinase_dom"/>
</dbReference>
<name>A0ABS3Y9X5_9BACT</name>
<dbReference type="EC" id="2.7.13.3" evidence="2"/>
<dbReference type="Gene3D" id="1.10.287.130">
    <property type="match status" value="1"/>
</dbReference>
<dbReference type="CDD" id="cd16922">
    <property type="entry name" value="HATPase_EvgS-ArcB-TorS-like"/>
    <property type="match status" value="1"/>
</dbReference>
<evidence type="ECO:0000256" key="5">
    <source>
        <dbReference type="ARBA" id="ARBA00022777"/>
    </source>
</evidence>
<dbReference type="Pfam" id="PF13426">
    <property type="entry name" value="PAS_9"/>
    <property type="match status" value="2"/>
</dbReference>
<dbReference type="Gene3D" id="3.40.50.2300">
    <property type="match status" value="1"/>
</dbReference>
<feature type="domain" description="PAS" evidence="9">
    <location>
        <begin position="9"/>
        <end position="79"/>
    </location>
</feature>